<dbReference type="CDD" id="cd04181">
    <property type="entry name" value="NTP_transferase"/>
    <property type="match status" value="1"/>
</dbReference>
<dbReference type="GO" id="GO:0016740">
    <property type="term" value="F:transferase activity"/>
    <property type="evidence" value="ECO:0007669"/>
    <property type="project" value="UniProtKB-KW"/>
</dbReference>
<dbReference type="Pfam" id="PF25084">
    <property type="entry name" value="LbH_EIF2B"/>
    <property type="match status" value="1"/>
</dbReference>
<dbReference type="OrthoDB" id="9803871at2"/>
<evidence type="ECO:0000259" key="5">
    <source>
        <dbReference type="Pfam" id="PF25084"/>
    </source>
</evidence>
<feature type="domain" description="Nucleotidyl transferase" evidence="4">
    <location>
        <begin position="2"/>
        <end position="232"/>
    </location>
</feature>
<dbReference type="GeneID" id="29418908"/>
<dbReference type="Pfam" id="PF00483">
    <property type="entry name" value="NTP_transferase"/>
    <property type="match status" value="1"/>
</dbReference>
<dbReference type="AlphaFoldDB" id="W6N798"/>
<evidence type="ECO:0000256" key="2">
    <source>
        <dbReference type="ARBA" id="ARBA00022490"/>
    </source>
</evidence>
<evidence type="ECO:0000313" key="6">
    <source>
        <dbReference type="EMBL" id="CDL92613.1"/>
    </source>
</evidence>
<dbReference type="InterPro" id="IPR029044">
    <property type="entry name" value="Nucleotide-diphossugar_trans"/>
</dbReference>
<dbReference type="Gene3D" id="3.90.550.10">
    <property type="entry name" value="Spore Coat Polysaccharide Biosynthesis Protein SpsA, Chain A"/>
    <property type="match status" value="1"/>
</dbReference>
<evidence type="ECO:0000256" key="3">
    <source>
        <dbReference type="ARBA" id="ARBA00022679"/>
    </source>
</evidence>
<gene>
    <name evidence="6" type="ORF">CTDIVETGP_2683</name>
</gene>
<keyword evidence="2" id="KW-0963">Cytoplasm</keyword>
<dbReference type="Gene3D" id="2.160.10.10">
    <property type="entry name" value="Hexapeptide repeat proteins"/>
    <property type="match status" value="1"/>
</dbReference>
<accession>W6N798</accession>
<dbReference type="EMBL" id="CBXI010000044">
    <property type="protein sequence ID" value="CDL92613.1"/>
    <property type="molecule type" value="Genomic_DNA"/>
</dbReference>
<dbReference type="Proteomes" id="UP000019482">
    <property type="component" value="Unassembled WGS sequence"/>
</dbReference>
<evidence type="ECO:0000256" key="1">
    <source>
        <dbReference type="ARBA" id="ARBA00004514"/>
    </source>
</evidence>
<comment type="subcellular location">
    <subcellularLocation>
        <location evidence="1">Cytoplasm</location>
        <location evidence="1">Cytosol</location>
    </subcellularLocation>
</comment>
<name>W6N798_CLOTY</name>
<keyword evidence="3 6" id="KW-0808">Transferase</keyword>
<sequence length="353" mass="39978">MKALLLAGGRGTRLRPLTDNIPKPMVPIMGKPLLERTILKLKESGIDEIVISTCYKSNYIQNTIGDGHNLGIKVNYILEDIPLGTGGAIKNSEKFFNDSFIILNSDIVCDIPYDKFIKYHKDKHAKVSIAMTKVKDPSQYGVIEFDKDNYITAFKEKPKPGETNSKWINAGIYIFEPEVFHEIPENKVVSIEKNTYPLLLKKNYKMAAYQYSDYWIDIGTIKKYITAHSDILLKCYKNIAERNKNFKINDLIIKGSNIKIDPSTKIIGPVFLGNNITINENCKIGPYTVIGNNSNISSNCTIEKSILWNNIKIDENVNLKNTVITSNYRVKSYCSIENKACVSNEYKNNLLAI</sequence>
<organism evidence="6 7">
    <name type="scientific">Clostridium tyrobutyricum DIVETGP</name>
    <dbReference type="NCBI Taxonomy" id="1408889"/>
    <lineage>
        <taxon>Bacteria</taxon>
        <taxon>Bacillati</taxon>
        <taxon>Bacillota</taxon>
        <taxon>Clostridia</taxon>
        <taxon>Eubacteriales</taxon>
        <taxon>Clostridiaceae</taxon>
        <taxon>Clostridium</taxon>
    </lineage>
</organism>
<evidence type="ECO:0000259" key="4">
    <source>
        <dbReference type="Pfam" id="PF00483"/>
    </source>
</evidence>
<comment type="caution">
    <text evidence="6">The sequence shown here is derived from an EMBL/GenBank/DDBJ whole genome shotgun (WGS) entry which is preliminary data.</text>
</comment>
<feature type="domain" description="EIF2B subunit epsilon/gamma LbH" evidence="5">
    <location>
        <begin position="253"/>
        <end position="345"/>
    </location>
</feature>
<dbReference type="InterPro" id="IPR050486">
    <property type="entry name" value="Mannose-1P_guanyltransferase"/>
</dbReference>
<dbReference type="SUPFAM" id="SSF53448">
    <property type="entry name" value="Nucleotide-diphospho-sugar transferases"/>
    <property type="match status" value="1"/>
</dbReference>
<evidence type="ECO:0000313" key="7">
    <source>
        <dbReference type="Proteomes" id="UP000019482"/>
    </source>
</evidence>
<dbReference type="InterPro" id="IPR056764">
    <property type="entry name" value="LbH_EIF2B3/5"/>
</dbReference>
<keyword evidence="7" id="KW-1185">Reference proteome</keyword>
<dbReference type="RefSeq" id="WP_017894596.1">
    <property type="nucleotide sequence ID" value="NZ_CBXI010000044.1"/>
</dbReference>
<protein>
    <submittedName>
        <fullName evidence="6">Nucleotidyl transferase</fullName>
    </submittedName>
</protein>
<dbReference type="InterPro" id="IPR005835">
    <property type="entry name" value="NTP_transferase_dom"/>
</dbReference>
<proteinExistence type="predicted"/>
<dbReference type="PANTHER" id="PTHR22572">
    <property type="entry name" value="SUGAR-1-PHOSPHATE GUANYL TRANSFERASE"/>
    <property type="match status" value="1"/>
</dbReference>
<reference evidence="6 7" key="1">
    <citation type="journal article" date="2015" name="Genome Announc.">
        <title>Draft Genome Sequence of Clostridium tyrobutyricum Strain DIVETGP, Isolated from Cow's Milk for Grana Padano Production.</title>
        <authorList>
            <person name="Soggiu A."/>
            <person name="Piras C."/>
            <person name="Gaiarsa S."/>
            <person name="Sassera D."/>
            <person name="Roncada P."/>
            <person name="Bendixen E."/>
            <person name="Brasca M."/>
            <person name="Bonizzi L."/>
        </authorList>
    </citation>
    <scope>NUCLEOTIDE SEQUENCE [LARGE SCALE GENOMIC DNA]</scope>
    <source>
        <strain evidence="6 7">DIVETGP</strain>
    </source>
</reference>
<dbReference type="FunFam" id="3.90.550.10:FF:000013">
    <property type="entry name" value="mannose-1-phosphate guanyltransferase beta"/>
    <property type="match status" value="1"/>
</dbReference>